<proteinExistence type="predicted"/>
<evidence type="ECO:0000313" key="2">
    <source>
        <dbReference type="Proteomes" id="UP000790377"/>
    </source>
</evidence>
<sequence length="339" mass="38668">MAFSGPTLCTLAELLSIIVGLLFPTLQTPYLDATYKLEVECRRRPSHHRPHKSVTTVLQAFAILITVFRLWYCATARNFWWEDVWAAIALVCAYETSVVSYWIYTFSFASVIWAVRLSILYSITRFIFPEAQSRRVTCCFTIVFVLLWLGVVVQKAYHCGSNLAWYPVRLCSMPRWMDIYEFGSDLISDIILVSLPLRMLWNIKLPDRGQRRMILCIFSSSIVVSLVSFVRALFRFMQVGMLIITASEFQVGFCLIVCNLLVIVTFIYRVLRRKETDKSPQDVTSTNSPIRSTSIPGTHFTTVDLDDLEEPVTSTRVDVLDISRGTVSAGVSSSHHKNN</sequence>
<protein>
    <submittedName>
        <fullName evidence="1">Uncharacterized protein</fullName>
    </submittedName>
</protein>
<name>A0ACB8ARR4_9AGAM</name>
<accession>A0ACB8ARR4</accession>
<organism evidence="1 2">
    <name type="scientific">Hygrophoropsis aurantiaca</name>
    <dbReference type="NCBI Taxonomy" id="72124"/>
    <lineage>
        <taxon>Eukaryota</taxon>
        <taxon>Fungi</taxon>
        <taxon>Dikarya</taxon>
        <taxon>Basidiomycota</taxon>
        <taxon>Agaricomycotina</taxon>
        <taxon>Agaricomycetes</taxon>
        <taxon>Agaricomycetidae</taxon>
        <taxon>Boletales</taxon>
        <taxon>Coniophorineae</taxon>
        <taxon>Hygrophoropsidaceae</taxon>
        <taxon>Hygrophoropsis</taxon>
    </lineage>
</organism>
<gene>
    <name evidence="1" type="ORF">BJ138DRAFT_1097504</name>
</gene>
<evidence type="ECO:0000313" key="1">
    <source>
        <dbReference type="EMBL" id="KAH7915914.1"/>
    </source>
</evidence>
<keyword evidence="2" id="KW-1185">Reference proteome</keyword>
<reference evidence="1" key="1">
    <citation type="journal article" date="2021" name="New Phytol.">
        <title>Evolutionary innovations through gain and loss of genes in the ectomycorrhizal Boletales.</title>
        <authorList>
            <person name="Wu G."/>
            <person name="Miyauchi S."/>
            <person name="Morin E."/>
            <person name="Kuo A."/>
            <person name="Drula E."/>
            <person name="Varga T."/>
            <person name="Kohler A."/>
            <person name="Feng B."/>
            <person name="Cao Y."/>
            <person name="Lipzen A."/>
            <person name="Daum C."/>
            <person name="Hundley H."/>
            <person name="Pangilinan J."/>
            <person name="Johnson J."/>
            <person name="Barry K."/>
            <person name="LaButti K."/>
            <person name="Ng V."/>
            <person name="Ahrendt S."/>
            <person name="Min B."/>
            <person name="Choi I.G."/>
            <person name="Park H."/>
            <person name="Plett J.M."/>
            <person name="Magnuson J."/>
            <person name="Spatafora J.W."/>
            <person name="Nagy L.G."/>
            <person name="Henrissat B."/>
            <person name="Grigoriev I.V."/>
            <person name="Yang Z.L."/>
            <person name="Xu J."/>
            <person name="Martin F.M."/>
        </authorList>
    </citation>
    <scope>NUCLEOTIDE SEQUENCE</scope>
    <source>
        <strain evidence="1">ATCC 28755</strain>
    </source>
</reference>
<dbReference type="Proteomes" id="UP000790377">
    <property type="component" value="Unassembled WGS sequence"/>
</dbReference>
<dbReference type="EMBL" id="MU267595">
    <property type="protein sequence ID" value="KAH7915914.1"/>
    <property type="molecule type" value="Genomic_DNA"/>
</dbReference>
<comment type="caution">
    <text evidence="1">The sequence shown here is derived from an EMBL/GenBank/DDBJ whole genome shotgun (WGS) entry which is preliminary data.</text>
</comment>